<dbReference type="GO" id="GO:0006269">
    <property type="term" value="P:DNA replication, synthesis of primer"/>
    <property type="evidence" value="ECO:0007669"/>
    <property type="project" value="UniProtKB-UniRule"/>
</dbReference>
<dbReference type="PIRSF" id="PIRSF002811">
    <property type="entry name" value="DnaG"/>
    <property type="match status" value="1"/>
</dbReference>
<dbReference type="RefSeq" id="WP_147068592.1">
    <property type="nucleotide sequence ID" value="NZ_BAAARO010000020.1"/>
</dbReference>
<evidence type="ECO:0000256" key="10">
    <source>
        <dbReference type="ARBA" id="ARBA00023125"/>
    </source>
</evidence>
<dbReference type="PROSITE" id="PS50880">
    <property type="entry name" value="TOPRIM"/>
    <property type="match status" value="1"/>
</dbReference>
<organism evidence="17 18">
    <name type="scientific">Terrabacter aerolatus</name>
    <dbReference type="NCBI Taxonomy" id="422442"/>
    <lineage>
        <taxon>Bacteria</taxon>
        <taxon>Bacillati</taxon>
        <taxon>Actinomycetota</taxon>
        <taxon>Actinomycetes</taxon>
        <taxon>Micrococcales</taxon>
        <taxon>Intrasporangiaceae</taxon>
        <taxon>Terrabacter</taxon>
    </lineage>
</organism>
<keyword evidence="10 12" id="KW-0238">DNA-binding</keyword>
<dbReference type="FunFam" id="3.90.580.10:FF:000001">
    <property type="entry name" value="DNA primase"/>
    <property type="match status" value="1"/>
</dbReference>
<dbReference type="SUPFAM" id="SSF56731">
    <property type="entry name" value="DNA primase core"/>
    <property type="match status" value="1"/>
</dbReference>
<dbReference type="Gene3D" id="1.10.860.10">
    <property type="entry name" value="DNAb Helicase, Chain A"/>
    <property type="match status" value="1"/>
</dbReference>
<dbReference type="InterPro" id="IPR006295">
    <property type="entry name" value="DNA_primase_DnaG"/>
</dbReference>
<proteinExistence type="inferred from homology"/>
<reference evidence="17 18" key="1">
    <citation type="submission" date="2019-07" db="EMBL/GenBank/DDBJ databases">
        <title>Whole genome shotgun sequence of Terrabacter aerolatus NBRC 106305.</title>
        <authorList>
            <person name="Hosoyama A."/>
            <person name="Uohara A."/>
            <person name="Ohji S."/>
            <person name="Ichikawa N."/>
        </authorList>
    </citation>
    <scope>NUCLEOTIDE SEQUENCE [LARGE SCALE GENOMIC DNA]</scope>
    <source>
        <strain evidence="17 18">NBRC 106305</strain>
    </source>
</reference>
<comment type="function">
    <text evidence="12 13">RNA polymerase that catalyzes the synthesis of short RNA molecules used as primers for DNA polymerase during DNA replication.</text>
</comment>
<comment type="subunit">
    <text evidence="12">Monomer. Interacts with DnaB.</text>
</comment>
<dbReference type="SUPFAM" id="SSF57783">
    <property type="entry name" value="Zinc beta-ribbon"/>
    <property type="match status" value="1"/>
</dbReference>
<keyword evidence="8 12" id="KW-0862">Zinc</keyword>
<name>A0A512D6X9_9MICO</name>
<gene>
    <name evidence="12 17" type="primary">dnaG</name>
    <name evidence="17" type="ORF">TAE01_40450</name>
</gene>
<evidence type="ECO:0000256" key="2">
    <source>
        <dbReference type="ARBA" id="ARBA00022515"/>
    </source>
</evidence>
<dbReference type="OrthoDB" id="9803773at2"/>
<evidence type="ECO:0000256" key="6">
    <source>
        <dbReference type="ARBA" id="ARBA00022723"/>
    </source>
</evidence>
<evidence type="ECO:0000256" key="7">
    <source>
        <dbReference type="ARBA" id="ARBA00022771"/>
    </source>
</evidence>
<keyword evidence="7 12" id="KW-0863">Zinc-finger</keyword>
<dbReference type="InterPro" id="IPR036977">
    <property type="entry name" value="DNA_primase_Znf_CHC2"/>
</dbReference>
<dbReference type="GO" id="GO:0008270">
    <property type="term" value="F:zinc ion binding"/>
    <property type="evidence" value="ECO:0007669"/>
    <property type="project" value="UniProtKB-UniRule"/>
</dbReference>
<dbReference type="InterPro" id="IPR013173">
    <property type="entry name" value="DNA_primase_DnaG_DnaB-bd_dom"/>
</dbReference>
<evidence type="ECO:0000256" key="12">
    <source>
        <dbReference type="HAMAP-Rule" id="MF_00974"/>
    </source>
</evidence>
<dbReference type="InterPro" id="IPR030846">
    <property type="entry name" value="DnaG_bac"/>
</dbReference>
<dbReference type="NCBIfam" id="TIGR01391">
    <property type="entry name" value="dnaG"/>
    <property type="match status" value="1"/>
</dbReference>
<feature type="compositionally biased region" description="Basic and acidic residues" evidence="15">
    <location>
        <begin position="446"/>
        <end position="471"/>
    </location>
</feature>
<feature type="region of interest" description="Disordered" evidence="15">
    <location>
        <begin position="446"/>
        <end position="483"/>
    </location>
</feature>
<protein>
    <recommendedName>
        <fullName evidence="12 13">DNA primase</fullName>
        <ecNumber evidence="12">2.7.7.101</ecNumber>
    </recommendedName>
</protein>
<dbReference type="EMBL" id="BJYX01000044">
    <property type="protein sequence ID" value="GEO32235.1"/>
    <property type="molecule type" value="Genomic_DNA"/>
</dbReference>
<dbReference type="EC" id="2.7.7.101" evidence="12"/>
<dbReference type="InterPro" id="IPR019475">
    <property type="entry name" value="DNA_primase_DnaB-bd"/>
</dbReference>
<dbReference type="Pfam" id="PF13662">
    <property type="entry name" value="Toprim_4"/>
    <property type="match status" value="1"/>
</dbReference>
<comment type="cofactor">
    <cofactor evidence="12 13 14">
        <name>Zn(2+)</name>
        <dbReference type="ChEBI" id="CHEBI:29105"/>
    </cofactor>
    <text evidence="12 13 14">Binds 1 zinc ion per monomer.</text>
</comment>
<dbReference type="PANTHER" id="PTHR30313:SF2">
    <property type="entry name" value="DNA PRIMASE"/>
    <property type="match status" value="1"/>
</dbReference>
<keyword evidence="11 12" id="KW-0804">Transcription</keyword>
<dbReference type="CDD" id="cd03364">
    <property type="entry name" value="TOPRIM_DnaG_primases"/>
    <property type="match status" value="1"/>
</dbReference>
<dbReference type="PANTHER" id="PTHR30313">
    <property type="entry name" value="DNA PRIMASE"/>
    <property type="match status" value="1"/>
</dbReference>
<keyword evidence="3 12" id="KW-0808">Transferase</keyword>
<dbReference type="SMART" id="SM00400">
    <property type="entry name" value="ZnF_CHCC"/>
    <property type="match status" value="1"/>
</dbReference>
<comment type="caution">
    <text evidence="17">The sequence shown here is derived from an EMBL/GenBank/DDBJ whole genome shotgun (WGS) entry which is preliminary data.</text>
</comment>
<evidence type="ECO:0000313" key="18">
    <source>
        <dbReference type="Proteomes" id="UP000321534"/>
    </source>
</evidence>
<evidence type="ECO:0000256" key="9">
    <source>
        <dbReference type="ARBA" id="ARBA00022842"/>
    </source>
</evidence>
<keyword evidence="5 12" id="KW-0235">DNA replication</keyword>
<evidence type="ECO:0000256" key="15">
    <source>
        <dbReference type="SAM" id="MobiDB-lite"/>
    </source>
</evidence>
<dbReference type="AlphaFoldDB" id="A0A512D6X9"/>
<dbReference type="GO" id="GO:0005737">
    <property type="term" value="C:cytoplasm"/>
    <property type="evidence" value="ECO:0007669"/>
    <property type="project" value="TreeGrafter"/>
</dbReference>
<dbReference type="Proteomes" id="UP000321534">
    <property type="component" value="Unassembled WGS sequence"/>
</dbReference>
<keyword evidence="4 12" id="KW-0548">Nucleotidyltransferase</keyword>
<dbReference type="InterPro" id="IPR006171">
    <property type="entry name" value="TOPRIM_dom"/>
</dbReference>
<dbReference type="Pfam" id="PF08278">
    <property type="entry name" value="DnaG_DnaB_bind"/>
    <property type="match status" value="1"/>
</dbReference>
<evidence type="ECO:0000256" key="11">
    <source>
        <dbReference type="ARBA" id="ARBA00023163"/>
    </source>
</evidence>
<dbReference type="Gene3D" id="3.90.980.10">
    <property type="entry name" value="DNA primase, catalytic core, N-terminal domain"/>
    <property type="match status" value="1"/>
</dbReference>
<dbReference type="Gene3D" id="3.40.1360.10">
    <property type="match status" value="1"/>
</dbReference>
<evidence type="ECO:0000256" key="5">
    <source>
        <dbReference type="ARBA" id="ARBA00022705"/>
    </source>
</evidence>
<dbReference type="GO" id="GO:0003899">
    <property type="term" value="F:DNA-directed RNA polymerase activity"/>
    <property type="evidence" value="ECO:0007669"/>
    <property type="project" value="UniProtKB-UniRule"/>
</dbReference>
<keyword evidence="2 12" id="KW-0639">Primosome</keyword>
<dbReference type="HAMAP" id="MF_00974">
    <property type="entry name" value="DNA_primase_DnaG"/>
    <property type="match status" value="1"/>
</dbReference>
<dbReference type="Gene3D" id="3.90.580.10">
    <property type="entry name" value="Zinc finger, CHC2-type domain"/>
    <property type="match status" value="1"/>
</dbReference>
<dbReference type="Pfam" id="PF10410">
    <property type="entry name" value="DnaB_bind"/>
    <property type="match status" value="1"/>
</dbReference>
<evidence type="ECO:0000259" key="16">
    <source>
        <dbReference type="PROSITE" id="PS50880"/>
    </source>
</evidence>
<keyword evidence="1 12" id="KW-0240">DNA-directed RNA polymerase</keyword>
<dbReference type="GO" id="GO:0000428">
    <property type="term" value="C:DNA-directed RNA polymerase complex"/>
    <property type="evidence" value="ECO:0007669"/>
    <property type="project" value="UniProtKB-KW"/>
</dbReference>
<feature type="zinc finger region" description="CHC2-type" evidence="12 14">
    <location>
        <begin position="41"/>
        <end position="65"/>
    </location>
</feature>
<sequence>MAGLINSEDIAAVKARSSIEDVVREHVTLRSAGPGSLKGLCPFHDEKTPSFNIRPAVGAWHCFGCQEGGDVISFVQKIDHLTFSEAVERLAQKLGMELRYEDGARPREEGLGRRSRLVEAHRVAEEYYTELLLGSQSARTARDFLRARDFNSEHVKQFGIGFAPRGGEDLVRHLRAKGFSDDELVTGGIAGRGSRGLYDRFRGRLVWPIRDITGDTVGFGARRIFDDDRIEAKYLNTSETPIYKKSTVLYGLDLAKKKISQGRQAVVVEGYTDVMACHLAGVETAVATCGTAFGADHIKTLRRLMRDEAGLAPAKVIFTFDGDAAGQKAAMRAFADDEKWTSQSFVAVEKSGKDPCELRQAGGDPAVQALIEDAVPMFEFAVRTTIKRFDVATAEGRIQAVRAVAPIIASIRDQSLRPEYTREVSGMLGLDVEQVATEVSRAGKIKVEDDARTERNGRERADGRDDAEPHPGDGGGLPVPDRRDPVVHAERQLLQVLLQFPTVFKPGAIDLLTPESFSAPAHRAVFDGVRIAHHSGDKGNARAWTSAVTEAAPSPVAGLVSELAVDTLPTRMDPNTGLPTSRYVDELFDRVRTIALTRRIADAMSEMRRLDHAETPEPERTRELGMQLQTLQRELAAIKAGMG</sequence>
<comment type="similarity">
    <text evidence="12 13">Belongs to the DnaG primase family.</text>
</comment>
<dbReference type="Pfam" id="PF01807">
    <property type="entry name" value="Zn_ribbon_DnaG"/>
    <property type="match status" value="1"/>
</dbReference>
<comment type="domain">
    <text evidence="12">Contains an N-terminal zinc-binding domain, a central core domain that contains the primase activity, and a C-terminal DnaB-binding domain.</text>
</comment>
<keyword evidence="6 12" id="KW-0479">Metal-binding</keyword>
<comment type="catalytic activity">
    <reaction evidence="12">
        <text>ssDNA + n NTP = ssDNA/pppN(pN)n-1 hybrid + (n-1) diphosphate.</text>
        <dbReference type="EC" id="2.7.7.101"/>
    </reaction>
</comment>
<dbReference type="InterPro" id="IPR016136">
    <property type="entry name" value="DNA_helicase_N/primase_C"/>
</dbReference>
<evidence type="ECO:0000256" key="4">
    <source>
        <dbReference type="ARBA" id="ARBA00022695"/>
    </source>
</evidence>
<evidence type="ECO:0000256" key="8">
    <source>
        <dbReference type="ARBA" id="ARBA00022833"/>
    </source>
</evidence>
<keyword evidence="9" id="KW-0460">Magnesium</keyword>
<dbReference type="InterPro" id="IPR002694">
    <property type="entry name" value="Znf_CHC2"/>
</dbReference>
<keyword evidence="18" id="KW-1185">Reference proteome</keyword>
<evidence type="ECO:0000256" key="3">
    <source>
        <dbReference type="ARBA" id="ARBA00022679"/>
    </source>
</evidence>
<evidence type="ECO:0000256" key="13">
    <source>
        <dbReference type="PIRNR" id="PIRNR002811"/>
    </source>
</evidence>
<dbReference type="GO" id="GO:0003677">
    <property type="term" value="F:DNA binding"/>
    <property type="evidence" value="ECO:0007669"/>
    <property type="project" value="UniProtKB-KW"/>
</dbReference>
<dbReference type="SMART" id="SM00493">
    <property type="entry name" value="TOPRIM"/>
    <property type="match status" value="1"/>
</dbReference>
<evidence type="ECO:0000256" key="14">
    <source>
        <dbReference type="PIRSR" id="PIRSR002811-1"/>
    </source>
</evidence>
<accession>A0A512D6X9</accession>
<dbReference type="InterPro" id="IPR013264">
    <property type="entry name" value="DNAG_N"/>
</dbReference>
<dbReference type="InterPro" id="IPR037068">
    <property type="entry name" value="DNA_primase_core_N_sf"/>
</dbReference>
<dbReference type="InterPro" id="IPR050219">
    <property type="entry name" value="DnaG_primase"/>
</dbReference>
<evidence type="ECO:0000313" key="17">
    <source>
        <dbReference type="EMBL" id="GEO32235.1"/>
    </source>
</evidence>
<dbReference type="InterPro" id="IPR034151">
    <property type="entry name" value="TOPRIM_DnaG_bac"/>
</dbReference>
<dbReference type="GO" id="GO:1990077">
    <property type="term" value="C:primosome complex"/>
    <property type="evidence" value="ECO:0007669"/>
    <property type="project" value="UniProtKB-KW"/>
</dbReference>
<evidence type="ECO:0000256" key="1">
    <source>
        <dbReference type="ARBA" id="ARBA00022478"/>
    </source>
</evidence>
<feature type="domain" description="Toprim" evidence="16">
    <location>
        <begin position="263"/>
        <end position="365"/>
    </location>
</feature>
<dbReference type="Pfam" id="PF08275">
    <property type="entry name" value="DNAG_N"/>
    <property type="match status" value="1"/>
</dbReference>